<dbReference type="InterPro" id="IPR001245">
    <property type="entry name" value="Ser-Thr/Tyr_kinase_cat_dom"/>
</dbReference>
<feature type="compositionally biased region" description="Low complexity" evidence="5">
    <location>
        <begin position="131"/>
        <end position="145"/>
    </location>
</feature>
<feature type="region of interest" description="Disordered" evidence="5">
    <location>
        <begin position="334"/>
        <end position="371"/>
    </location>
</feature>
<feature type="compositionally biased region" description="Low complexity" evidence="5">
    <location>
        <begin position="254"/>
        <end position="264"/>
    </location>
</feature>
<dbReference type="PRINTS" id="PR00109">
    <property type="entry name" value="TYRKINASE"/>
</dbReference>
<dbReference type="InterPro" id="IPR045865">
    <property type="entry name" value="ACT-like_dom_sf"/>
</dbReference>
<dbReference type="SMART" id="SM00220">
    <property type="entry name" value="S_TKc"/>
    <property type="match status" value="1"/>
</dbReference>
<feature type="compositionally biased region" description="Polar residues" evidence="5">
    <location>
        <begin position="186"/>
        <end position="200"/>
    </location>
</feature>
<evidence type="ECO:0008006" key="9">
    <source>
        <dbReference type="Google" id="ProtNLM"/>
    </source>
</evidence>
<feature type="compositionally biased region" description="Basic and acidic residues" evidence="5">
    <location>
        <begin position="265"/>
        <end position="287"/>
    </location>
</feature>
<keyword evidence="3" id="KW-0418">Kinase</keyword>
<dbReference type="PANTHER" id="PTHR44329:SF288">
    <property type="entry name" value="MITOGEN-ACTIVATED PROTEIN KINASE KINASE KINASE 20"/>
    <property type="match status" value="1"/>
</dbReference>
<dbReference type="InterPro" id="IPR051681">
    <property type="entry name" value="Ser/Thr_Kinases-Pseudokinases"/>
</dbReference>
<dbReference type="PROSITE" id="PS00108">
    <property type="entry name" value="PROTEIN_KINASE_ST"/>
    <property type="match status" value="1"/>
</dbReference>
<feature type="region of interest" description="Disordered" evidence="5">
    <location>
        <begin position="112"/>
        <end position="312"/>
    </location>
</feature>
<dbReference type="InterPro" id="IPR002912">
    <property type="entry name" value="ACT_dom"/>
</dbReference>
<gene>
    <name evidence="8" type="ORF">DBRI1063_LOCUS21804</name>
</gene>
<feature type="compositionally biased region" description="Low complexity" evidence="5">
    <location>
        <begin position="496"/>
        <end position="506"/>
    </location>
</feature>
<feature type="region of interest" description="Disordered" evidence="5">
    <location>
        <begin position="851"/>
        <end position="898"/>
    </location>
</feature>
<evidence type="ECO:0000259" key="6">
    <source>
        <dbReference type="PROSITE" id="PS50011"/>
    </source>
</evidence>
<feature type="compositionally biased region" description="Polar residues" evidence="5">
    <location>
        <begin position="743"/>
        <end position="766"/>
    </location>
</feature>
<feature type="compositionally biased region" description="Polar residues" evidence="5">
    <location>
        <begin position="878"/>
        <end position="895"/>
    </location>
</feature>
<evidence type="ECO:0000256" key="5">
    <source>
        <dbReference type="SAM" id="MobiDB-lite"/>
    </source>
</evidence>
<evidence type="ECO:0000256" key="1">
    <source>
        <dbReference type="ARBA" id="ARBA00022679"/>
    </source>
</evidence>
<feature type="compositionally biased region" description="Low complexity" evidence="5">
    <location>
        <begin position="207"/>
        <end position="222"/>
    </location>
</feature>
<evidence type="ECO:0000256" key="3">
    <source>
        <dbReference type="ARBA" id="ARBA00022777"/>
    </source>
</evidence>
<sequence length="1353" mass="148486">MSEKRRESVPPPPVPSINRNESCMERLGQDQPHLGLGVLGNEKVVLQDSASIRSLLTEVIGTSKQQINDNAPPPPPSLLRTNITTKSSSVPDEIKLQQPSLPSHWLHHPPLSLPSYSPSSSRMAPPPQPPSRYYSSISSLSPRSPTVDSFSHSSFIGQPPPLSLNSSGRGFKVPKPSDAAFGSYGMGNQSTQPQLSSSNNPHERYFQLAQRARLQQQRQQQQHTQKQNTQWEKLKREKQPSEGRKCSNLTVLMQQQQQQTASSTTKEEATSPENSSRHDETINEKTPARTNTAKEPNISLSTTNLHSLSSSSSSTLDATESILVPIHPLTQVDTTATTPYLPPPPSQSLPASRTFQRDAGTPPNPAAAARGGRSFSTMNALSLSEHPQRRVVKRNSLNPPLVNRSLSGKLHRRCVSHKEFTIDSAPPDVSTSPYAYMLYQKEKIEVAMHHRLVNLRKKSFVEEMSPPPEDTNQAAIAPPPKTIPAMTTQHTQEGTSIASSSSSFSSNQNHARMSKQTRKKRRAEHNQAMINDLCEIVCELLAAESKLVNPSLYHPDMDYQPNAASKNESVFNTVRQFLSDLPPRYALGVDTPSEVLVHMRLMAAARADSTRAAVHIVNVDDDASSWEAQQQRPQPRSVRLVTISCADRNGLLEYITRLLGTGGSRVLDADVMTSKDNIALDRFVVEMTGRLRLDKLQNYIESYLKESMMQSVTSPSPLQEEDETMISRLSVSNPPHPNVAQHHLSSSFTHTTKPTPAASNKSTPSETSHHTYGPLYFNLPPPRRGSGSPRNRLHEEMRTAVPLSEVVASASSAFLSAAGGTPRSISGSPCRLPLQIQPNNNNVIAAAVENTPSSKGQTSGECGQEGGDGSGYHHQQQHRAQSIAAVTNPNTQSQQARRRQLLNREARNYSLDGESELIEYMQQQHSSSVRSNSNCGSNSDNAKIRSNIATMLQEHDAAATQNTQNMSSPHHQQLEDVQERMYHPSSCATNPPQRIVPVIPFDELMLIETLGEGRVSTIYRAAWRQSGVGGSLSSTRMDDDGVAMVALKVATGDWENIEELRREADIAAMLQHNNICELIGVAYDAECFCLAYEYCEGGSLLSLLSDTSRCYEYLPIALDIANGMAYLHSRNVIHRDLKPSNILLNNNNRARIADFGMSVANTGQELTAETGTYRWMAPEVIRHESYSSNADVYSFGVVLWQLVTREVPFATMTPIQTAYAVAQGQRPEIPSSTPELLRRIICACWDPDSHKRPSFTYIAMALADYAKMAFNPANVGAHTVQIANDMLANVPGNATVNVDFSAPVSLPSFSGTSAGNRGWNESSYRSSGGSGWFFNQGPGSYTGLSNSNIGLEI</sequence>
<feature type="compositionally biased region" description="Basic residues" evidence="5">
    <location>
        <begin position="512"/>
        <end position="523"/>
    </location>
</feature>
<dbReference type="PANTHER" id="PTHR44329">
    <property type="entry name" value="SERINE/THREONINE-PROTEIN KINASE TNNI3K-RELATED"/>
    <property type="match status" value="1"/>
</dbReference>
<feature type="domain" description="ACT" evidence="7">
    <location>
        <begin position="640"/>
        <end position="717"/>
    </location>
</feature>
<evidence type="ECO:0000256" key="4">
    <source>
        <dbReference type="ARBA" id="ARBA00022840"/>
    </source>
</evidence>
<dbReference type="Pfam" id="PF07714">
    <property type="entry name" value="PK_Tyr_Ser-Thr"/>
    <property type="match status" value="1"/>
</dbReference>
<dbReference type="SUPFAM" id="SSF55021">
    <property type="entry name" value="ACT-like"/>
    <property type="match status" value="1"/>
</dbReference>
<organism evidence="8">
    <name type="scientific">Ditylum brightwellii</name>
    <dbReference type="NCBI Taxonomy" id="49249"/>
    <lineage>
        <taxon>Eukaryota</taxon>
        <taxon>Sar</taxon>
        <taxon>Stramenopiles</taxon>
        <taxon>Ochrophyta</taxon>
        <taxon>Bacillariophyta</taxon>
        <taxon>Mediophyceae</taxon>
        <taxon>Lithodesmiophycidae</taxon>
        <taxon>Lithodesmiales</taxon>
        <taxon>Lithodesmiaceae</taxon>
        <taxon>Ditylum</taxon>
    </lineage>
</organism>
<dbReference type="InterPro" id="IPR011009">
    <property type="entry name" value="Kinase-like_dom_sf"/>
</dbReference>
<dbReference type="InterPro" id="IPR000719">
    <property type="entry name" value="Prot_kinase_dom"/>
</dbReference>
<evidence type="ECO:0000256" key="2">
    <source>
        <dbReference type="ARBA" id="ARBA00022741"/>
    </source>
</evidence>
<dbReference type="InterPro" id="IPR008271">
    <property type="entry name" value="Ser/Thr_kinase_AS"/>
</dbReference>
<accession>A0A7S1ZX36</accession>
<dbReference type="GO" id="GO:0004674">
    <property type="term" value="F:protein serine/threonine kinase activity"/>
    <property type="evidence" value="ECO:0007669"/>
    <property type="project" value="TreeGrafter"/>
</dbReference>
<name>A0A7S1ZX36_9STRA</name>
<protein>
    <recommendedName>
        <fullName evidence="9">Protein kinase domain-containing protein</fullName>
    </recommendedName>
</protein>
<evidence type="ECO:0000259" key="7">
    <source>
        <dbReference type="PROSITE" id="PS51671"/>
    </source>
</evidence>
<reference evidence="8" key="1">
    <citation type="submission" date="2021-01" db="EMBL/GenBank/DDBJ databases">
        <authorList>
            <person name="Corre E."/>
            <person name="Pelletier E."/>
            <person name="Niang G."/>
            <person name="Scheremetjew M."/>
            <person name="Finn R."/>
            <person name="Kale V."/>
            <person name="Holt S."/>
            <person name="Cochrane G."/>
            <person name="Meng A."/>
            <person name="Brown T."/>
            <person name="Cohen L."/>
        </authorList>
    </citation>
    <scope>NUCLEOTIDE SEQUENCE</scope>
    <source>
        <strain evidence="8">Pop2</strain>
    </source>
</reference>
<feature type="region of interest" description="Disordered" evidence="5">
    <location>
        <begin position="1"/>
        <end position="32"/>
    </location>
</feature>
<feature type="region of interest" description="Disordered" evidence="5">
    <location>
        <begin position="485"/>
        <end position="524"/>
    </location>
</feature>
<feature type="domain" description="Protein kinase" evidence="6">
    <location>
        <begin position="1004"/>
        <end position="1268"/>
    </location>
</feature>
<keyword evidence="4" id="KW-0067">ATP-binding</keyword>
<proteinExistence type="predicted"/>
<dbReference type="GO" id="GO:0005524">
    <property type="term" value="F:ATP binding"/>
    <property type="evidence" value="ECO:0007669"/>
    <property type="project" value="UniProtKB-KW"/>
</dbReference>
<keyword evidence="2" id="KW-0547">Nucleotide-binding</keyword>
<evidence type="ECO:0000313" key="8">
    <source>
        <dbReference type="EMBL" id="CAD9351142.1"/>
    </source>
</evidence>
<dbReference type="Gene3D" id="1.10.510.10">
    <property type="entry name" value="Transferase(Phosphotransferase) domain 1"/>
    <property type="match status" value="1"/>
</dbReference>
<feature type="compositionally biased region" description="Low complexity" evidence="5">
    <location>
        <begin position="299"/>
        <end position="312"/>
    </location>
</feature>
<feature type="region of interest" description="Disordered" evidence="5">
    <location>
        <begin position="732"/>
        <end position="790"/>
    </location>
</feature>
<dbReference type="CDD" id="cd13999">
    <property type="entry name" value="STKc_MAP3K-like"/>
    <property type="match status" value="1"/>
</dbReference>
<keyword evidence="1" id="KW-0808">Transferase</keyword>
<dbReference type="PROSITE" id="PS50011">
    <property type="entry name" value="PROTEIN_KINASE_DOM"/>
    <property type="match status" value="1"/>
</dbReference>
<dbReference type="SUPFAM" id="SSF56112">
    <property type="entry name" value="Protein kinase-like (PK-like)"/>
    <property type="match status" value="1"/>
</dbReference>
<feature type="compositionally biased region" description="Low complexity" evidence="5">
    <location>
        <begin position="112"/>
        <end position="123"/>
    </location>
</feature>
<feature type="compositionally biased region" description="Polar residues" evidence="5">
    <location>
        <begin position="146"/>
        <end position="156"/>
    </location>
</feature>
<dbReference type="PROSITE" id="PS51671">
    <property type="entry name" value="ACT"/>
    <property type="match status" value="1"/>
</dbReference>
<dbReference type="EMBL" id="HBGN01033836">
    <property type="protein sequence ID" value="CAD9351142.1"/>
    <property type="molecule type" value="Transcribed_RNA"/>
</dbReference>
<feature type="compositionally biased region" description="Basic and acidic residues" evidence="5">
    <location>
        <begin position="232"/>
        <end position="245"/>
    </location>
</feature>